<protein>
    <recommendedName>
        <fullName evidence="3">Rab-GAP TBC domain-containing protein</fullName>
    </recommendedName>
</protein>
<dbReference type="OMA" id="VYMFAQI"/>
<dbReference type="InterPro" id="IPR000195">
    <property type="entry name" value="Rab-GAP-TBC_dom"/>
</dbReference>
<reference evidence="5" key="1">
    <citation type="journal article" date="2016" name="Nat. Commun.">
        <title>Genome analysis of three Pneumocystis species reveals adaptation mechanisms to life exclusively in mammalian hosts.</title>
        <authorList>
            <person name="Ma L."/>
            <person name="Chen Z."/>
            <person name="Huang D.W."/>
            <person name="Kutty G."/>
            <person name="Ishihara M."/>
            <person name="Wang H."/>
            <person name="Abouelleil A."/>
            <person name="Bishop L."/>
            <person name="Davey E."/>
            <person name="Deng R."/>
            <person name="Deng X."/>
            <person name="Fan L."/>
            <person name="Fantoni G."/>
            <person name="Fitzgerald M."/>
            <person name="Gogineni E."/>
            <person name="Goldberg J.M."/>
            <person name="Handley G."/>
            <person name="Hu X."/>
            <person name="Huber C."/>
            <person name="Jiao X."/>
            <person name="Jones K."/>
            <person name="Levin J.Z."/>
            <person name="Liu Y."/>
            <person name="Macdonald P."/>
            <person name="Melnikov A."/>
            <person name="Raley C."/>
            <person name="Sassi M."/>
            <person name="Sherman B.T."/>
            <person name="Song X."/>
            <person name="Sykes S."/>
            <person name="Tran B."/>
            <person name="Walsh L."/>
            <person name="Xia Y."/>
            <person name="Yang J."/>
            <person name="Young S."/>
            <person name="Zeng Q."/>
            <person name="Zheng X."/>
            <person name="Stephens R."/>
            <person name="Nusbaum C."/>
            <person name="Birren B.W."/>
            <person name="Azadi P."/>
            <person name="Lempicki R.A."/>
            <person name="Cuomo C.A."/>
            <person name="Kovacs J.A."/>
        </authorList>
    </citation>
    <scope>NUCLEOTIDE SEQUENCE [LARGE SCALE GENOMIC DNA]</scope>
    <source>
        <strain evidence="5">B123</strain>
    </source>
</reference>
<dbReference type="InterPro" id="IPR035969">
    <property type="entry name" value="Rab-GAP_TBC_sf"/>
</dbReference>
<dbReference type="GO" id="GO:0005096">
    <property type="term" value="F:GTPase activator activity"/>
    <property type="evidence" value="ECO:0007669"/>
    <property type="project" value="UniProtKB-KW"/>
</dbReference>
<comment type="caution">
    <text evidence="4">The sequence shown here is derived from an EMBL/GenBank/DDBJ whole genome shotgun (WGS) entry which is preliminary data.</text>
</comment>
<dbReference type="PANTHER" id="PTHR20913">
    <property type="entry name" value="TBC1 DOMAIN FAMILY MEMBER 20/GTPASE"/>
    <property type="match status" value="1"/>
</dbReference>
<dbReference type="GeneID" id="19896694"/>
<dbReference type="Pfam" id="PF00566">
    <property type="entry name" value="RabGAP-TBC"/>
    <property type="match status" value="1"/>
</dbReference>
<dbReference type="AlphaFoldDB" id="M7NN28"/>
<evidence type="ECO:0000313" key="4">
    <source>
        <dbReference type="EMBL" id="EMR08526.1"/>
    </source>
</evidence>
<evidence type="ECO:0000256" key="2">
    <source>
        <dbReference type="SAM" id="Phobius"/>
    </source>
</evidence>
<dbReference type="eggNOG" id="KOG2595">
    <property type="taxonomic scope" value="Eukaryota"/>
</dbReference>
<dbReference type="Proteomes" id="UP000011958">
    <property type="component" value="Unassembled WGS sequence"/>
</dbReference>
<dbReference type="GO" id="GO:0006888">
    <property type="term" value="P:endoplasmic reticulum to Golgi vesicle-mediated transport"/>
    <property type="evidence" value="ECO:0007669"/>
    <property type="project" value="TreeGrafter"/>
</dbReference>
<dbReference type="SMART" id="SM00164">
    <property type="entry name" value="TBC"/>
    <property type="match status" value="1"/>
</dbReference>
<dbReference type="EMBL" id="AFWA02000015">
    <property type="protein sequence ID" value="EMR08526.1"/>
    <property type="molecule type" value="Genomic_DNA"/>
</dbReference>
<evidence type="ECO:0000259" key="3">
    <source>
        <dbReference type="PROSITE" id="PS50086"/>
    </source>
</evidence>
<dbReference type="PROSITE" id="PS50086">
    <property type="entry name" value="TBC_RABGAP"/>
    <property type="match status" value="1"/>
</dbReference>
<keyword evidence="1" id="KW-0343">GTPase activation</keyword>
<feature type="transmembrane region" description="Helical" evidence="2">
    <location>
        <begin position="337"/>
        <end position="357"/>
    </location>
</feature>
<keyword evidence="2" id="KW-1133">Transmembrane helix</keyword>
<dbReference type="VEuPathDB" id="FungiDB:PNEG_03007"/>
<feature type="domain" description="Rab-GAP TBC" evidence="3">
    <location>
        <begin position="42"/>
        <end position="226"/>
    </location>
</feature>
<keyword evidence="5" id="KW-1185">Reference proteome</keyword>
<name>M7NN28_PNEMU</name>
<dbReference type="OrthoDB" id="206700at2759"/>
<dbReference type="InterPro" id="IPR045913">
    <property type="entry name" value="TBC20/Gyp8-like"/>
</dbReference>
<keyword evidence="2" id="KW-0812">Transmembrane</keyword>
<dbReference type="Gene3D" id="1.10.472.80">
    <property type="entry name" value="Ypt/Rab-GAP domain of gyp1p, domain 3"/>
    <property type="match status" value="1"/>
</dbReference>
<dbReference type="GO" id="GO:0005789">
    <property type="term" value="C:endoplasmic reticulum membrane"/>
    <property type="evidence" value="ECO:0007669"/>
    <property type="project" value="TreeGrafter"/>
</dbReference>
<accession>M7NN28</accession>
<organism evidence="4 5">
    <name type="scientific">Pneumocystis murina (strain B123)</name>
    <name type="common">Mouse pneumocystis pneumonia agent</name>
    <name type="synonym">Pneumocystis carinii f. sp. muris</name>
    <dbReference type="NCBI Taxonomy" id="1069680"/>
    <lineage>
        <taxon>Eukaryota</taxon>
        <taxon>Fungi</taxon>
        <taxon>Dikarya</taxon>
        <taxon>Ascomycota</taxon>
        <taxon>Taphrinomycotina</taxon>
        <taxon>Pneumocystomycetes</taxon>
        <taxon>Pneumocystaceae</taxon>
        <taxon>Pneumocystis</taxon>
    </lineage>
</organism>
<evidence type="ECO:0000313" key="5">
    <source>
        <dbReference type="Proteomes" id="UP000011958"/>
    </source>
</evidence>
<dbReference type="PANTHER" id="PTHR20913:SF7">
    <property type="entry name" value="RE60063P"/>
    <property type="match status" value="1"/>
</dbReference>
<dbReference type="STRING" id="1069680.M7NN28"/>
<dbReference type="Gene3D" id="1.10.8.1310">
    <property type="match status" value="1"/>
</dbReference>
<sequence>MSYQKKINFNNNENISFININNAISENDFTKLKKYGSQGYGFINNNLRKKIWEILICPEDKKLESKIDWKLLPVHKDENQVQLDVDRSFIHYPKNLSYLDIKKKRNELNSLIVEILRKHPYLNYFQGYHDIAQVFLLCIGRKKAARPLEFLSLTRIRDFFLPSLSPVLDHLEFIKLIVQKKDHELGKHIANVPSHFALASYLTWFSHEIKHLKHIFEIFDFILSTDTAMVLYIYAAIIIQKKSEIMIIDKGETDILHKFLNNLSQECHSKDIFRKSISLREEISLCSLSNWKYIMKYSFLNDSEERYNLEYASKLYYMEINELKKLKSQQYIFTKNILNKTILIATVALLSISIAYLKKIIKSM</sequence>
<dbReference type="HOGENOM" id="CLU_039465_0_1_1"/>
<gene>
    <name evidence="4" type="ORF">PNEG_03007</name>
</gene>
<evidence type="ECO:0000256" key="1">
    <source>
        <dbReference type="ARBA" id="ARBA00022468"/>
    </source>
</evidence>
<proteinExistence type="predicted"/>
<keyword evidence="2" id="KW-0472">Membrane</keyword>
<dbReference type="RefSeq" id="XP_007875058.1">
    <property type="nucleotide sequence ID" value="XM_007876867.1"/>
</dbReference>
<dbReference type="SUPFAM" id="SSF47923">
    <property type="entry name" value="Ypt/Rab-GAP domain of gyp1p"/>
    <property type="match status" value="2"/>
</dbReference>